<evidence type="ECO:0000256" key="2">
    <source>
        <dbReference type="ARBA" id="ARBA00004629"/>
    </source>
</evidence>
<dbReference type="PANTHER" id="PTHR21650:SF2">
    <property type="entry name" value="KINETOCHORE PROTEIN NUF2"/>
    <property type="match status" value="1"/>
</dbReference>
<keyword evidence="6" id="KW-0498">Mitosis</keyword>
<gene>
    <name evidence="15" type="ORF">ACHAXA_005014</name>
</gene>
<keyword evidence="10" id="KW-0131">Cell cycle</keyword>
<dbReference type="PANTHER" id="PTHR21650">
    <property type="entry name" value="MEMBRALIN/KINETOCHORE PROTEIN NUF2"/>
    <property type="match status" value="1"/>
</dbReference>
<feature type="coiled-coil region" evidence="12">
    <location>
        <begin position="141"/>
        <end position="277"/>
    </location>
</feature>
<evidence type="ECO:0000313" key="15">
    <source>
        <dbReference type="EMBL" id="KAL3817379.1"/>
    </source>
</evidence>
<dbReference type="GO" id="GO:0051301">
    <property type="term" value="P:cell division"/>
    <property type="evidence" value="ECO:0007669"/>
    <property type="project" value="UniProtKB-KW"/>
</dbReference>
<dbReference type="Gene3D" id="1.10.418.60">
    <property type="entry name" value="Ncd80 complex, Nuf2 subunit"/>
    <property type="match status" value="1"/>
</dbReference>
<evidence type="ECO:0000256" key="3">
    <source>
        <dbReference type="ARBA" id="ARBA00005498"/>
    </source>
</evidence>
<dbReference type="Pfam" id="PF03800">
    <property type="entry name" value="Nuf2"/>
    <property type="match status" value="1"/>
</dbReference>
<evidence type="ECO:0000256" key="7">
    <source>
        <dbReference type="ARBA" id="ARBA00022838"/>
    </source>
</evidence>
<evidence type="ECO:0000313" key="16">
    <source>
        <dbReference type="Proteomes" id="UP001530377"/>
    </source>
</evidence>
<dbReference type="InterPro" id="IPR005549">
    <property type="entry name" value="Kinetochore_Nuf2_N"/>
</dbReference>
<evidence type="ECO:0000256" key="4">
    <source>
        <dbReference type="ARBA" id="ARBA00022454"/>
    </source>
</evidence>
<evidence type="ECO:0000256" key="12">
    <source>
        <dbReference type="SAM" id="Coils"/>
    </source>
</evidence>
<dbReference type="GO" id="GO:0000776">
    <property type="term" value="C:kinetochore"/>
    <property type="evidence" value="ECO:0007669"/>
    <property type="project" value="UniProtKB-KW"/>
</dbReference>
<name>A0ABD3RYR0_9STRA</name>
<evidence type="ECO:0000256" key="11">
    <source>
        <dbReference type="ARBA" id="ARBA00023328"/>
    </source>
</evidence>
<organism evidence="15 16">
    <name type="scientific">Cyclostephanos tholiformis</name>
    <dbReference type="NCBI Taxonomy" id="382380"/>
    <lineage>
        <taxon>Eukaryota</taxon>
        <taxon>Sar</taxon>
        <taxon>Stramenopiles</taxon>
        <taxon>Ochrophyta</taxon>
        <taxon>Bacillariophyta</taxon>
        <taxon>Coscinodiscophyceae</taxon>
        <taxon>Thalassiosirophycidae</taxon>
        <taxon>Stephanodiscales</taxon>
        <taxon>Stephanodiscaceae</taxon>
        <taxon>Cyclostephanos</taxon>
    </lineage>
</organism>
<evidence type="ECO:0000259" key="14">
    <source>
        <dbReference type="Pfam" id="PF03800"/>
    </source>
</evidence>
<evidence type="ECO:0000256" key="8">
    <source>
        <dbReference type="ARBA" id="ARBA00023054"/>
    </source>
</evidence>
<comment type="subcellular location">
    <subcellularLocation>
        <location evidence="2">Chromosome</location>
        <location evidence="2">Centromere</location>
        <location evidence="2">Kinetochore</location>
    </subcellularLocation>
    <subcellularLocation>
        <location evidence="1">Nucleus</location>
    </subcellularLocation>
</comment>
<accession>A0ABD3RYR0</accession>
<feature type="coiled-coil region" evidence="12">
    <location>
        <begin position="372"/>
        <end position="399"/>
    </location>
</feature>
<dbReference type="Proteomes" id="UP001530377">
    <property type="component" value="Unassembled WGS sequence"/>
</dbReference>
<feature type="domain" description="Kinetochore protein Nuf2 N-terminal" evidence="14">
    <location>
        <begin position="2"/>
        <end position="139"/>
    </location>
</feature>
<evidence type="ECO:0000256" key="10">
    <source>
        <dbReference type="ARBA" id="ARBA00023306"/>
    </source>
</evidence>
<proteinExistence type="inferred from homology"/>
<comment type="similarity">
    <text evidence="3">Belongs to the NUF2 family.</text>
</comment>
<keyword evidence="9" id="KW-0539">Nucleus</keyword>
<dbReference type="InterPro" id="IPR038275">
    <property type="entry name" value="Nuf2_N_sf"/>
</dbReference>
<keyword evidence="11" id="KW-0137">Centromere</keyword>
<evidence type="ECO:0000256" key="13">
    <source>
        <dbReference type="SAM" id="MobiDB-lite"/>
    </source>
</evidence>
<dbReference type="AlphaFoldDB" id="A0ABD3RYR0"/>
<evidence type="ECO:0000256" key="5">
    <source>
        <dbReference type="ARBA" id="ARBA00022618"/>
    </source>
</evidence>
<dbReference type="GO" id="GO:0005634">
    <property type="term" value="C:nucleus"/>
    <property type="evidence" value="ECO:0007669"/>
    <property type="project" value="UniProtKB-SubCell"/>
</dbReference>
<evidence type="ECO:0000256" key="9">
    <source>
        <dbReference type="ARBA" id="ARBA00023242"/>
    </source>
</evidence>
<keyword evidence="16" id="KW-1185">Reference proteome</keyword>
<keyword evidence="7" id="KW-0995">Kinetochore</keyword>
<keyword evidence="5" id="KW-0132">Cell division</keyword>
<keyword evidence="4" id="KW-0158">Chromosome</keyword>
<protein>
    <recommendedName>
        <fullName evidence="14">Kinetochore protein Nuf2 N-terminal domain-containing protein</fullName>
    </recommendedName>
</protein>
<comment type="caution">
    <text evidence="15">The sequence shown here is derived from an EMBL/GenBank/DDBJ whole genome shotgun (WGS) entry which is preliminary data.</text>
</comment>
<sequence length="431" mass="50215">MFPILKNAVILQIMQEVNVPLTEMELTEPGRCKERIREVFVQLLNICMGYDDDANSPLFALPRRLIERRDRLSHPIIYDDALSETKFYSLLSRQMRICGYREFGFRDLACPQARRLRRQLSALINFLKYREDMGHLEMQALEEVTENHMTLRDQLDEARAINRDRQMELEEAELECKEMEAEIAQQNKIQASIRQETYSLKKSANELQDQIANISIALRELKAEERRLSKEVVHSPDRIRLDLADATRELEGVRKALSDAQAEASDYRKRSERASEAEEGVVRIASVMEEMDVALQDNEMAAEDSEQAQDTSRRMEQDRERTMEEMIALEKKLDDAEKRKADATSSLVDVLRTVQDEFDAAVARLGTVESEVVECTARIESSERRVEEMRKLIETRRARAEEDAAYRVESFRKYENQFWAREEGLRSQLGY</sequence>
<keyword evidence="8 12" id="KW-0175">Coiled coil</keyword>
<evidence type="ECO:0000256" key="1">
    <source>
        <dbReference type="ARBA" id="ARBA00004123"/>
    </source>
</evidence>
<evidence type="ECO:0000256" key="6">
    <source>
        <dbReference type="ARBA" id="ARBA00022776"/>
    </source>
</evidence>
<feature type="compositionally biased region" description="Basic and acidic residues" evidence="13">
    <location>
        <begin position="311"/>
        <end position="321"/>
    </location>
</feature>
<dbReference type="EMBL" id="JALLPB020000106">
    <property type="protein sequence ID" value="KAL3817379.1"/>
    <property type="molecule type" value="Genomic_DNA"/>
</dbReference>
<feature type="region of interest" description="Disordered" evidence="13">
    <location>
        <begin position="300"/>
        <end position="321"/>
    </location>
</feature>
<reference evidence="15 16" key="1">
    <citation type="submission" date="2024-10" db="EMBL/GenBank/DDBJ databases">
        <title>Updated reference genomes for cyclostephanoid diatoms.</title>
        <authorList>
            <person name="Roberts W.R."/>
            <person name="Alverson A.J."/>
        </authorList>
    </citation>
    <scope>NUCLEOTIDE SEQUENCE [LARGE SCALE GENOMIC DNA]</scope>
    <source>
        <strain evidence="15 16">AJA228-03</strain>
    </source>
</reference>